<dbReference type="PANTHER" id="PTHR46118:SF4">
    <property type="entry name" value="PROTEIN ABHD11"/>
    <property type="match status" value="1"/>
</dbReference>
<dbReference type="STRING" id="7102.A0A2A4JL41"/>
<evidence type="ECO:0000256" key="7">
    <source>
        <dbReference type="ARBA" id="ARBA00044064"/>
    </source>
</evidence>
<evidence type="ECO:0000256" key="9">
    <source>
        <dbReference type="ARBA" id="ARBA00048504"/>
    </source>
</evidence>
<evidence type="ECO:0000256" key="10">
    <source>
        <dbReference type="ARBA" id="ARBA00048513"/>
    </source>
</evidence>
<comment type="catalytic activity">
    <reaction evidence="9">
        <text>1,2-didecanoylglycerol + H2O = decanoylglycerol + decanoate + H(+)</text>
        <dbReference type="Rhea" id="RHEA:48596"/>
        <dbReference type="ChEBI" id="CHEBI:11152"/>
        <dbReference type="ChEBI" id="CHEBI:15377"/>
        <dbReference type="ChEBI" id="CHEBI:15378"/>
        <dbReference type="ChEBI" id="CHEBI:27689"/>
        <dbReference type="ChEBI" id="CHEBI:90605"/>
    </reaction>
</comment>
<evidence type="ECO:0000256" key="6">
    <source>
        <dbReference type="ARBA" id="ARBA00043742"/>
    </source>
</evidence>
<evidence type="ECO:0000256" key="4">
    <source>
        <dbReference type="ARBA" id="ARBA00042703"/>
    </source>
</evidence>
<evidence type="ECO:0000256" key="1">
    <source>
        <dbReference type="ARBA" id="ARBA00008645"/>
    </source>
</evidence>
<evidence type="ECO:0000256" key="3">
    <source>
        <dbReference type="ARBA" id="ARBA00026104"/>
    </source>
</evidence>
<evidence type="ECO:0000256" key="8">
    <source>
        <dbReference type="ARBA" id="ARBA00048283"/>
    </source>
</evidence>
<protein>
    <recommendedName>
        <fullName evidence="7">sn-1-specific diacylglycerol lipase ABHD11</fullName>
        <ecNumber evidence="3">3.1.1.116</ecNumber>
    </recommendedName>
    <alternativeName>
        <fullName evidence="4">Alpha/beta hydrolase domain-containing protein 11</fullName>
    </alternativeName>
</protein>
<dbReference type="GO" id="GO:0005739">
    <property type="term" value="C:mitochondrion"/>
    <property type="evidence" value="ECO:0007669"/>
    <property type="project" value="TreeGrafter"/>
</dbReference>
<dbReference type="Pfam" id="PF00561">
    <property type="entry name" value="Abhydrolase_1"/>
    <property type="match status" value="1"/>
</dbReference>
<comment type="caution">
    <text evidence="13">The sequence shown here is derived from an EMBL/GenBank/DDBJ whole genome shotgun (WGS) entry which is preliminary data.</text>
</comment>
<accession>A0A2A4JL41</accession>
<comment type="catalytic activity">
    <reaction evidence="6">
        <text>a 1,3-diacyl-sn-glycerol + H2O = a 1-acyl-sn-glycerol + a fatty acid + H(+)</text>
        <dbReference type="Rhea" id="RHEA:38503"/>
        <dbReference type="ChEBI" id="CHEBI:15377"/>
        <dbReference type="ChEBI" id="CHEBI:15378"/>
        <dbReference type="ChEBI" id="CHEBI:28868"/>
        <dbReference type="ChEBI" id="CHEBI:64683"/>
        <dbReference type="ChEBI" id="CHEBI:77272"/>
    </reaction>
</comment>
<evidence type="ECO:0000256" key="2">
    <source>
        <dbReference type="ARBA" id="ARBA00022801"/>
    </source>
</evidence>
<gene>
    <name evidence="13" type="ORF">B5V51_739</name>
</gene>
<reference evidence="13" key="1">
    <citation type="submission" date="2017-09" db="EMBL/GenBank/DDBJ databases">
        <title>Contemporary evolution of a Lepidopteran species, Heliothis virescens, in response to modern agricultural practices.</title>
        <authorList>
            <person name="Fritz M.L."/>
            <person name="Deyonke A.M."/>
            <person name="Papanicolaou A."/>
            <person name="Micinski S."/>
            <person name="Westbrook J."/>
            <person name="Gould F."/>
        </authorList>
    </citation>
    <scope>NUCLEOTIDE SEQUENCE [LARGE SCALE GENOMIC DNA]</scope>
    <source>
        <strain evidence="13">HvINT-</strain>
        <tissue evidence="13">Whole body</tissue>
    </source>
</reference>
<dbReference type="InterPro" id="IPR000073">
    <property type="entry name" value="AB_hydrolase_1"/>
</dbReference>
<sequence>MTHRIYGPRPTPHSVPIVVLHGFLGSMKNVQNMCRRITSNTNRTVVAVDARNHGSSPYTDSHNYFDLAADVSRLITMLGVQKSILIGHSMGGRTAMVLALMEPSKVASQIIVDISPMTTTTNLKNTFPMVLEEMANIDFKGMNLNKAKLFARKKIFATGFCPSERDLHLILMNIGLLKDETIGWKYNLNALRDNTNKILSFPTIPEQQYFGPTLFLGGQLSYAVPPDDMPGIHELFPNAHLLFIKGAGHNVHLDNPYSFYEAVMQFLLYNALVDTKT</sequence>
<name>A0A2A4JL41_HELVI</name>
<evidence type="ECO:0000256" key="11">
    <source>
        <dbReference type="ARBA" id="ARBA00048919"/>
    </source>
</evidence>
<dbReference type="InterPro" id="IPR029058">
    <property type="entry name" value="AB_hydrolase_fold"/>
</dbReference>
<evidence type="ECO:0000259" key="12">
    <source>
        <dbReference type="Pfam" id="PF00561"/>
    </source>
</evidence>
<dbReference type="Gene3D" id="3.40.50.1820">
    <property type="entry name" value="alpha/beta hydrolase"/>
    <property type="match status" value="1"/>
</dbReference>
<feature type="domain" description="AB hydrolase-1" evidence="12">
    <location>
        <begin position="16"/>
        <end position="256"/>
    </location>
</feature>
<dbReference type="PRINTS" id="PR00111">
    <property type="entry name" value="ABHYDROLASE"/>
</dbReference>
<comment type="catalytic activity">
    <reaction evidence="10">
        <text>1-octadecanoyl-2-(9Z-octadecenoyl)-sn-glycerol + H2O = 2-(9Z-octadecenoyl)-glycerol + octadecanoate + H(+)</text>
        <dbReference type="Rhea" id="RHEA:77103"/>
        <dbReference type="ChEBI" id="CHEBI:15377"/>
        <dbReference type="ChEBI" id="CHEBI:15378"/>
        <dbReference type="ChEBI" id="CHEBI:25629"/>
        <dbReference type="ChEBI" id="CHEBI:73990"/>
        <dbReference type="ChEBI" id="CHEBI:75468"/>
    </reaction>
</comment>
<evidence type="ECO:0000256" key="5">
    <source>
        <dbReference type="ARBA" id="ARBA00043667"/>
    </source>
</evidence>
<dbReference type="SUPFAM" id="SSF53474">
    <property type="entry name" value="alpha/beta-Hydrolases"/>
    <property type="match status" value="1"/>
</dbReference>
<proteinExistence type="inferred from homology"/>
<dbReference type="EMBL" id="NWSH01001117">
    <property type="protein sequence ID" value="PCG72529.1"/>
    <property type="molecule type" value="Genomic_DNA"/>
</dbReference>
<comment type="catalytic activity">
    <reaction evidence="8">
        <text>1-octadecanoyl-2-(4Z,7Z,10Z,13Z,16Z,19Z-docosahexaenoyl)-sn-glycerol + H2O = 2-(4Z,7Z,10Z,13Z,16Z,19Z-docosahexaenoyl)-glycerol + octadecanoate + H(+)</text>
        <dbReference type="Rhea" id="RHEA:77107"/>
        <dbReference type="ChEBI" id="CHEBI:15377"/>
        <dbReference type="ChEBI" id="CHEBI:15378"/>
        <dbReference type="ChEBI" id="CHEBI:25629"/>
        <dbReference type="ChEBI" id="CHEBI:77129"/>
        <dbReference type="ChEBI" id="CHEBI:186738"/>
    </reaction>
</comment>
<dbReference type="GO" id="GO:0052689">
    <property type="term" value="F:carboxylic ester hydrolase activity"/>
    <property type="evidence" value="ECO:0007669"/>
    <property type="project" value="TreeGrafter"/>
</dbReference>
<keyword evidence="2" id="KW-0378">Hydrolase</keyword>
<dbReference type="AlphaFoldDB" id="A0A2A4JL41"/>
<evidence type="ECO:0000313" key="13">
    <source>
        <dbReference type="EMBL" id="PCG72529.1"/>
    </source>
</evidence>
<comment type="catalytic activity">
    <reaction evidence="5">
        <text>a 1,2-diacyl-sn-glycerol + H2O = a 2-acylglycerol + a fatty acid + H(+)</text>
        <dbReference type="Rhea" id="RHEA:33275"/>
        <dbReference type="ChEBI" id="CHEBI:15377"/>
        <dbReference type="ChEBI" id="CHEBI:15378"/>
        <dbReference type="ChEBI" id="CHEBI:17389"/>
        <dbReference type="ChEBI" id="CHEBI:17815"/>
        <dbReference type="ChEBI" id="CHEBI:28868"/>
        <dbReference type="EC" id="3.1.1.116"/>
    </reaction>
</comment>
<comment type="similarity">
    <text evidence="1">Belongs to the AB hydrolase superfamily.</text>
</comment>
<comment type="catalytic activity">
    <reaction evidence="11">
        <text>1-octadecanoyl-2-(5Z,8Z,11Z,14Z-eicosatetraenoyl)-sn-glycerol + H2O = 2-(5Z,8Z,11Z,14Z-eicosatetraenoyl)-glycerol + octadecanoate + H(+)</text>
        <dbReference type="Rhea" id="RHEA:38507"/>
        <dbReference type="ChEBI" id="CHEBI:15377"/>
        <dbReference type="ChEBI" id="CHEBI:15378"/>
        <dbReference type="ChEBI" id="CHEBI:25629"/>
        <dbReference type="ChEBI" id="CHEBI:52392"/>
        <dbReference type="ChEBI" id="CHEBI:75728"/>
    </reaction>
</comment>
<organism evidence="13">
    <name type="scientific">Heliothis virescens</name>
    <name type="common">Tobacco budworm moth</name>
    <dbReference type="NCBI Taxonomy" id="7102"/>
    <lineage>
        <taxon>Eukaryota</taxon>
        <taxon>Metazoa</taxon>
        <taxon>Ecdysozoa</taxon>
        <taxon>Arthropoda</taxon>
        <taxon>Hexapoda</taxon>
        <taxon>Insecta</taxon>
        <taxon>Pterygota</taxon>
        <taxon>Neoptera</taxon>
        <taxon>Endopterygota</taxon>
        <taxon>Lepidoptera</taxon>
        <taxon>Glossata</taxon>
        <taxon>Ditrysia</taxon>
        <taxon>Noctuoidea</taxon>
        <taxon>Noctuidae</taxon>
        <taxon>Heliothinae</taxon>
        <taxon>Heliothis</taxon>
    </lineage>
</organism>
<dbReference type="PANTHER" id="PTHR46118">
    <property type="entry name" value="PROTEIN ABHD11"/>
    <property type="match status" value="1"/>
</dbReference>
<dbReference type="EC" id="3.1.1.116" evidence="3"/>